<accession>A0ABP0NTM0</accession>
<sequence length="232" mass="25957">MGRISKKVKKTDILSPEHWPEFRSISGCLQWLVGKTRLDISSAVSLSNKGQDTTDGDLDYLYQTLQHVKDTASLGLRLFPVPIDDSTKICYGGLADWKSSRSKRVCRSTLTAEAVSADSAADRLAFLRYTLGEIVFGIPAHRVGPRLRALLATDCKSLYDSVSSPSPTVEDKRSLVNIRSTQEVVNRNTIHWLPTSLQMADSLTKISNDLRDKLIQWLQRPLIQLSLMVQKK</sequence>
<proteinExistence type="predicted"/>
<dbReference type="Proteomes" id="UP001642484">
    <property type="component" value="Unassembled WGS sequence"/>
</dbReference>
<evidence type="ECO:0000313" key="2">
    <source>
        <dbReference type="Proteomes" id="UP001642484"/>
    </source>
</evidence>
<name>A0ABP0NTM0_9DINO</name>
<gene>
    <name evidence="1" type="ORF">CCMP2556_LOCUS32992</name>
</gene>
<comment type="caution">
    <text evidence="1">The sequence shown here is derived from an EMBL/GenBank/DDBJ whole genome shotgun (WGS) entry which is preliminary data.</text>
</comment>
<protein>
    <submittedName>
        <fullName evidence="1">Uncharacterized protein</fullName>
    </submittedName>
</protein>
<evidence type="ECO:0000313" key="1">
    <source>
        <dbReference type="EMBL" id="CAK9067138.1"/>
    </source>
</evidence>
<feature type="non-terminal residue" evidence="1">
    <location>
        <position position="232"/>
    </location>
</feature>
<keyword evidence="2" id="KW-1185">Reference proteome</keyword>
<dbReference type="EMBL" id="CAXAMN010022182">
    <property type="protein sequence ID" value="CAK9067138.1"/>
    <property type="molecule type" value="Genomic_DNA"/>
</dbReference>
<reference evidence="1 2" key="1">
    <citation type="submission" date="2024-02" db="EMBL/GenBank/DDBJ databases">
        <authorList>
            <person name="Chen Y."/>
            <person name="Shah S."/>
            <person name="Dougan E. K."/>
            <person name="Thang M."/>
            <person name="Chan C."/>
        </authorList>
    </citation>
    <scope>NUCLEOTIDE SEQUENCE [LARGE SCALE GENOMIC DNA]</scope>
</reference>
<organism evidence="1 2">
    <name type="scientific">Durusdinium trenchii</name>
    <dbReference type="NCBI Taxonomy" id="1381693"/>
    <lineage>
        <taxon>Eukaryota</taxon>
        <taxon>Sar</taxon>
        <taxon>Alveolata</taxon>
        <taxon>Dinophyceae</taxon>
        <taxon>Suessiales</taxon>
        <taxon>Symbiodiniaceae</taxon>
        <taxon>Durusdinium</taxon>
    </lineage>
</organism>